<reference evidence="2" key="1">
    <citation type="submission" date="2022-03" db="EMBL/GenBank/DDBJ databases">
        <authorList>
            <person name="Tunstrom K."/>
        </authorList>
    </citation>
    <scope>NUCLEOTIDE SEQUENCE</scope>
</reference>
<evidence type="ECO:0000313" key="2">
    <source>
        <dbReference type="EMBL" id="CAH2083880.1"/>
    </source>
</evidence>
<name>A0AAU9TEE5_EUPED</name>
<feature type="region of interest" description="Disordered" evidence="1">
    <location>
        <begin position="1"/>
        <end position="54"/>
    </location>
</feature>
<feature type="region of interest" description="Disordered" evidence="1">
    <location>
        <begin position="428"/>
        <end position="457"/>
    </location>
</feature>
<gene>
    <name evidence="2" type="ORF">EEDITHA_LOCUS503</name>
</gene>
<keyword evidence="3" id="KW-1185">Reference proteome</keyword>
<feature type="compositionally biased region" description="Basic and acidic residues" evidence="1">
    <location>
        <begin position="1"/>
        <end position="19"/>
    </location>
</feature>
<evidence type="ECO:0000256" key="1">
    <source>
        <dbReference type="SAM" id="MobiDB-lite"/>
    </source>
</evidence>
<comment type="caution">
    <text evidence="2">The sequence shown here is derived from an EMBL/GenBank/DDBJ whole genome shotgun (WGS) entry which is preliminary data.</text>
</comment>
<sequence>MIAAHEKIKENKAILDKSKPPIGLQFEKTGAQTGTNEKSSNTTENMPSCSKTENITKSVLSEQSEENVVNKRKIDKKGSKEYETKEIWALVHNNYISSGRIASALMLQKRWYEMKQRTRALLAARKLPPELCPALLALGKRFPYILTEKLQSWSELVKNNKVFQDADLESYKTAYSGTRLEVPSEISEDILFDDLYDWSDDEVEVIDEEKETITINDSDDEQTDTRTNETTIDKNLNELNVDEDNVIKKLESIDPTTTKVKIIFEDDSDSDVNDFINETNVNISENTKSNLILDNTESFNVKSEKTFHSDENNSNTNDCNKDILVVNKQSSEVRDIKTEINKIVDNSVSLLKNQIETKRQDEVGNRNEDVNINVDNLMNDLHDMLTEQVDKLSSYCAKKIIQMQNETRENDLNTKLDIADIKSNIENNFEKPQSFNDNDSFDNDNESGNDGPGKQDPALVDEKLVKLTHVVLTPIEHIPAWWKYSKNGTINCRRFSVKNFARTIYITSDQLKNCRRYTPKTSSNGISISKNREIDLIPKDLRRKRNILTRRLKLSRTSFSGAFWSERNCALAERCRPLAVTLARAPGAARAHRRIALADIDEVRRLNSTLLTAQVAPITAQLVVSIN</sequence>
<feature type="compositionally biased region" description="Polar residues" evidence="1">
    <location>
        <begin position="30"/>
        <end position="54"/>
    </location>
</feature>
<dbReference type="EMBL" id="CAKOGL010000002">
    <property type="protein sequence ID" value="CAH2083880.1"/>
    <property type="molecule type" value="Genomic_DNA"/>
</dbReference>
<protein>
    <submittedName>
        <fullName evidence="2">Uncharacterized protein</fullName>
    </submittedName>
</protein>
<proteinExistence type="predicted"/>
<evidence type="ECO:0000313" key="3">
    <source>
        <dbReference type="Proteomes" id="UP001153954"/>
    </source>
</evidence>
<dbReference type="Proteomes" id="UP001153954">
    <property type="component" value="Unassembled WGS sequence"/>
</dbReference>
<organism evidence="2 3">
    <name type="scientific">Euphydryas editha</name>
    <name type="common">Edith's checkerspot</name>
    <dbReference type="NCBI Taxonomy" id="104508"/>
    <lineage>
        <taxon>Eukaryota</taxon>
        <taxon>Metazoa</taxon>
        <taxon>Ecdysozoa</taxon>
        <taxon>Arthropoda</taxon>
        <taxon>Hexapoda</taxon>
        <taxon>Insecta</taxon>
        <taxon>Pterygota</taxon>
        <taxon>Neoptera</taxon>
        <taxon>Endopterygota</taxon>
        <taxon>Lepidoptera</taxon>
        <taxon>Glossata</taxon>
        <taxon>Ditrysia</taxon>
        <taxon>Papilionoidea</taxon>
        <taxon>Nymphalidae</taxon>
        <taxon>Nymphalinae</taxon>
        <taxon>Euphydryas</taxon>
    </lineage>
</organism>
<accession>A0AAU9TEE5</accession>
<dbReference type="AlphaFoldDB" id="A0AAU9TEE5"/>